<sequence>MSSSPLILRTRFTTMLAATTTAFACAFALAGCSQSTLPDSEEPALTTAAAPDAQDDSDAEGPATVIETVTEKPKEKQKQNEKCTQLPKDPREQYPSRSAPGRMPSTDGSDFNYWIEDIDNHYDPCAPVSWIIFHGGRGSVDGPAGTGAAVSDGIAFYIDGKPDGDMRTFRGITNVTLNGDTIDFSWSERQQDLTGSVKLQNHVTLGFDNGRIAPISGDVEAFNQYWNGSQYMLGHYGE</sequence>
<protein>
    <submittedName>
        <fullName evidence="3">Uncharacterized protein</fullName>
    </submittedName>
</protein>
<proteinExistence type="predicted"/>
<dbReference type="STRING" id="585529.HMPREF0291_10094"/>
<accession>D7WAF5</accession>
<dbReference type="OrthoDB" id="4403688at2"/>
<keyword evidence="4" id="KW-1185">Reference proteome</keyword>
<feature type="signal peptide" evidence="2">
    <location>
        <begin position="1"/>
        <end position="24"/>
    </location>
</feature>
<evidence type="ECO:0000313" key="4">
    <source>
        <dbReference type="Proteomes" id="UP000004208"/>
    </source>
</evidence>
<dbReference type="RefSeq" id="WP_005286253.1">
    <property type="nucleotide sequence ID" value="NZ_CM000961.1"/>
</dbReference>
<keyword evidence="2" id="KW-0732">Signal</keyword>
<gene>
    <name evidence="3" type="ORF">HMPREF0291_10094</name>
</gene>
<dbReference type="AlphaFoldDB" id="D7WAF5"/>
<organism evidence="3 4">
    <name type="scientific">Corynebacterium genitalium ATCC 33030</name>
    <dbReference type="NCBI Taxonomy" id="585529"/>
    <lineage>
        <taxon>Bacteria</taxon>
        <taxon>Bacillati</taxon>
        <taxon>Actinomycetota</taxon>
        <taxon>Actinomycetes</taxon>
        <taxon>Mycobacteriales</taxon>
        <taxon>Corynebacteriaceae</taxon>
        <taxon>Corynebacterium</taxon>
    </lineage>
</organism>
<comment type="caution">
    <text evidence="3">The sequence shown here is derived from an EMBL/GenBank/DDBJ whole genome shotgun (WGS) entry which is preliminary data.</text>
</comment>
<reference evidence="3" key="1">
    <citation type="submission" date="2010-06" db="EMBL/GenBank/DDBJ databases">
        <authorList>
            <person name="Muzny D."/>
            <person name="Qin X."/>
            <person name="Buhay C."/>
            <person name="Dugan-Rocha S."/>
            <person name="Ding Y."/>
            <person name="Chen G."/>
            <person name="Hawes A."/>
            <person name="Holder M."/>
            <person name="Jhangiani S."/>
            <person name="Johnson A."/>
            <person name="Khan Z."/>
            <person name="Li Z."/>
            <person name="Liu W."/>
            <person name="Liu X."/>
            <person name="Perez L."/>
            <person name="Shen H."/>
            <person name="Wang Q."/>
            <person name="Watt J."/>
            <person name="Xi L."/>
            <person name="Xin Y."/>
            <person name="Zhou J."/>
            <person name="Deng J."/>
            <person name="Jiang H."/>
            <person name="Liu Y."/>
            <person name="Qu J."/>
            <person name="Song X.-Z."/>
            <person name="Zhang L."/>
            <person name="Villasana D."/>
            <person name="Johnson A."/>
            <person name="Liu J."/>
            <person name="Liyanage D."/>
            <person name="Lorensuhewa L."/>
            <person name="Robinson T."/>
            <person name="Song A."/>
            <person name="Song B.-B."/>
            <person name="Dinh H."/>
            <person name="Thornton R."/>
            <person name="Coyle M."/>
            <person name="Francisco L."/>
            <person name="Jackson L."/>
            <person name="Javaid M."/>
            <person name="Korchina V."/>
            <person name="Kovar C."/>
            <person name="Mata R."/>
            <person name="Mathew T."/>
            <person name="Ngo R."/>
            <person name="Nguyen L."/>
            <person name="Nguyen N."/>
            <person name="Okwuonu G."/>
            <person name="Ongeri F."/>
            <person name="Pham C."/>
            <person name="Simmons D."/>
            <person name="Wilczek-Boney K."/>
            <person name="Hale W."/>
            <person name="Jakkamsetti A."/>
            <person name="Pham P."/>
            <person name="Ruth R."/>
            <person name="San Lucas F."/>
            <person name="Warren J."/>
            <person name="Zhang J."/>
            <person name="Zhao Z."/>
            <person name="Zhou C."/>
            <person name="Zhu D."/>
            <person name="Lee S."/>
            <person name="Bess C."/>
            <person name="Blankenburg K."/>
            <person name="Forbes L."/>
            <person name="Fu Q."/>
            <person name="Gubbala S."/>
            <person name="Hirani K."/>
            <person name="Jayaseelan J.C."/>
            <person name="Lara F."/>
            <person name="Munidasa M."/>
            <person name="Palculict T."/>
            <person name="Patil S."/>
            <person name="Pu L.-L."/>
            <person name="Saada N."/>
            <person name="Tang L."/>
            <person name="Weissenberger G."/>
            <person name="Zhu Y."/>
            <person name="Hemphill L."/>
            <person name="Shang Y."/>
            <person name="Youmans B."/>
            <person name="Ayvaz T."/>
            <person name="Ross M."/>
            <person name="Santibanez J."/>
            <person name="Aqrawi P."/>
            <person name="Gross S."/>
            <person name="Joshi V."/>
            <person name="Fowler G."/>
            <person name="Nazareth L."/>
            <person name="Reid J."/>
            <person name="Worley K."/>
            <person name="Petrosino J."/>
            <person name="Highlander S."/>
            <person name="Gibbs R."/>
        </authorList>
    </citation>
    <scope>NUCLEOTIDE SEQUENCE [LARGE SCALE GENOMIC DNA]</scope>
    <source>
        <strain evidence="3">ATCC 33030</strain>
    </source>
</reference>
<dbReference type="eggNOG" id="ENOG5032E8K">
    <property type="taxonomic scope" value="Bacteria"/>
</dbReference>
<name>D7WAF5_9CORY</name>
<evidence type="ECO:0000256" key="2">
    <source>
        <dbReference type="SAM" id="SignalP"/>
    </source>
</evidence>
<evidence type="ECO:0000313" key="3">
    <source>
        <dbReference type="EMBL" id="EFK54836.1"/>
    </source>
</evidence>
<dbReference type="Proteomes" id="UP000004208">
    <property type="component" value="Unassembled WGS sequence"/>
</dbReference>
<feature type="compositionally biased region" description="Basic and acidic residues" evidence="1">
    <location>
        <begin position="69"/>
        <end position="81"/>
    </location>
</feature>
<evidence type="ECO:0000256" key="1">
    <source>
        <dbReference type="SAM" id="MobiDB-lite"/>
    </source>
</evidence>
<feature type="compositionally biased region" description="Low complexity" evidence="1">
    <location>
        <begin position="43"/>
        <end position="52"/>
    </location>
</feature>
<feature type="chain" id="PRO_5003108041" evidence="2">
    <location>
        <begin position="25"/>
        <end position="238"/>
    </location>
</feature>
<feature type="region of interest" description="Disordered" evidence="1">
    <location>
        <begin position="36"/>
        <end position="108"/>
    </location>
</feature>
<dbReference type="HOGENOM" id="CLU_098575_0_0_11"/>
<dbReference type="EMBL" id="ACLJ02000001">
    <property type="protein sequence ID" value="EFK54836.1"/>
    <property type="molecule type" value="Genomic_DNA"/>
</dbReference>